<evidence type="ECO:0000313" key="2">
    <source>
        <dbReference type="Proteomes" id="UP000002275"/>
    </source>
</evidence>
<sequence>MNLAHYQRETIRNKLASDEEYALALDCLSCLISLAFSVEALVNFVGSKRVKGWEERKPYHDKISQVCSSAGEEFDKSVGVYKSLWELKELRDSIAHGKPIEFTTDVKTRDELRTQMQCPWDSSLTPEHVETNYEIVKNFERMLFEKCKINIGETVTSAVMAGK</sequence>
<name>A0A3Q0L5P1_VIBVU</name>
<dbReference type="EMBL" id="AE016795">
    <property type="protein sequence ID" value="AAO10795.1"/>
    <property type="molecule type" value="Genomic_DNA"/>
</dbReference>
<accession>A0A3Q0L5P1</accession>
<dbReference type="AlphaFoldDB" id="A0A3Q0L5P1"/>
<evidence type="ECO:0000313" key="1">
    <source>
        <dbReference type="EMBL" id="AAO10795.1"/>
    </source>
</evidence>
<dbReference type="KEGG" id="vvu:VV1_2422"/>
<reference evidence="2" key="1">
    <citation type="submission" date="2002-12" db="EMBL/GenBank/DDBJ databases">
        <title>Complete genome sequence of Vibrio vulnificus CMCP6.</title>
        <authorList>
            <person name="Rhee J.H."/>
            <person name="Kim S.Y."/>
            <person name="Chung S.S."/>
            <person name="Kim J.J."/>
            <person name="Moon Y.H."/>
            <person name="Jeong H."/>
            <person name="Choy H.E."/>
        </authorList>
    </citation>
    <scope>NUCLEOTIDE SEQUENCE [LARGE SCALE GENOMIC DNA]</scope>
    <source>
        <strain evidence="2">CMCP6</strain>
    </source>
</reference>
<reference evidence="1 2" key="3">
    <citation type="journal article" date="2011" name="Mol. Syst. Biol.">
        <title>Integrative genome-scale metabolic analysis of Vibrio vulnificus for drug targeting and discovery.</title>
        <authorList>
            <person name="Kim H.U."/>
            <person name="Kim S.Y."/>
            <person name="Jeong H."/>
            <person name="Kim T.Y."/>
            <person name="Kim J.J."/>
            <person name="Choy H.E."/>
            <person name="Yi K.Y."/>
            <person name="Rhee J.H."/>
            <person name="Lee S.Y."/>
        </authorList>
    </citation>
    <scope>NUCLEOTIDE SEQUENCE [LARGE SCALE GENOMIC DNA]</scope>
    <source>
        <strain evidence="1 2">CMCP6</strain>
    </source>
</reference>
<dbReference type="Proteomes" id="UP000002275">
    <property type="component" value="Chromosome I"/>
</dbReference>
<proteinExistence type="predicted"/>
<protein>
    <recommendedName>
        <fullName evidence="3">RiboL-PSP-HEPN domain-containing protein</fullName>
    </recommendedName>
</protein>
<gene>
    <name evidence="1" type="ordered locus">VV1_2422</name>
</gene>
<evidence type="ECO:0008006" key="3">
    <source>
        <dbReference type="Google" id="ProtNLM"/>
    </source>
</evidence>
<reference evidence="1 2" key="2">
    <citation type="journal article" date="2003" name="Infect. Immun.">
        <title>Characterization and pathogenic significance of Vibrio vulnificus antigens preferentially expressed in septicemic patients.</title>
        <authorList>
            <person name="Kim Y.R."/>
            <person name="Lee S.E."/>
            <person name="Kim C.M."/>
            <person name="Kim S.Y."/>
            <person name="Shin E.K."/>
            <person name="Shin D.H."/>
            <person name="Chung S.S."/>
            <person name="Choy H.E."/>
            <person name="Progulske-Fox A."/>
            <person name="Hillman J.D."/>
            <person name="Handfield M."/>
            <person name="Rhee J.H."/>
        </authorList>
    </citation>
    <scope>NUCLEOTIDE SEQUENCE [LARGE SCALE GENOMIC DNA]</scope>
    <source>
        <strain evidence="1 2">CMCP6</strain>
    </source>
</reference>
<organism evidence="1 2">
    <name type="scientific">Vibrio vulnificus (strain CMCP6)</name>
    <dbReference type="NCBI Taxonomy" id="216895"/>
    <lineage>
        <taxon>Bacteria</taxon>
        <taxon>Pseudomonadati</taxon>
        <taxon>Pseudomonadota</taxon>
        <taxon>Gammaproteobacteria</taxon>
        <taxon>Vibrionales</taxon>
        <taxon>Vibrionaceae</taxon>
        <taxon>Vibrio</taxon>
    </lineage>
</organism>